<feature type="transmembrane region" description="Helical" evidence="5">
    <location>
        <begin position="46"/>
        <end position="68"/>
    </location>
</feature>
<feature type="transmembrane region" description="Helical" evidence="5">
    <location>
        <begin position="374"/>
        <end position="393"/>
    </location>
</feature>
<keyword evidence="7" id="KW-1185">Reference proteome</keyword>
<evidence type="ECO:0000313" key="7">
    <source>
        <dbReference type="Proteomes" id="UP000254329"/>
    </source>
</evidence>
<keyword evidence="3 5" id="KW-1133">Transmembrane helix</keyword>
<dbReference type="GO" id="GO:0016020">
    <property type="term" value="C:membrane"/>
    <property type="evidence" value="ECO:0007669"/>
    <property type="project" value="UniProtKB-SubCell"/>
</dbReference>
<keyword evidence="2 5" id="KW-0812">Transmembrane</keyword>
<dbReference type="PANTHER" id="PTHR43424:SF1">
    <property type="entry name" value="LOCUS PUTATIVE PROTEIN 1-RELATED"/>
    <property type="match status" value="1"/>
</dbReference>
<feature type="transmembrane region" description="Helical" evidence="5">
    <location>
        <begin position="129"/>
        <end position="150"/>
    </location>
</feature>
<dbReference type="Proteomes" id="UP000254329">
    <property type="component" value="Unassembled WGS sequence"/>
</dbReference>
<reference evidence="6 7" key="1">
    <citation type="submission" date="2018-06" db="EMBL/GenBank/DDBJ databases">
        <authorList>
            <consortium name="Pathogen Informatics"/>
            <person name="Doyle S."/>
        </authorList>
    </citation>
    <scope>NUCLEOTIDE SEQUENCE [LARGE SCALE GENOMIC DNA]</scope>
    <source>
        <strain evidence="6 7">NCTC1659</strain>
    </source>
</reference>
<feature type="transmembrane region" description="Helical" evidence="5">
    <location>
        <begin position="162"/>
        <end position="181"/>
    </location>
</feature>
<feature type="transmembrane region" description="Helical" evidence="5">
    <location>
        <begin position="238"/>
        <end position="257"/>
    </location>
</feature>
<feature type="transmembrane region" description="Helical" evidence="5">
    <location>
        <begin position="7"/>
        <end position="26"/>
    </location>
</feature>
<evidence type="ECO:0000256" key="4">
    <source>
        <dbReference type="ARBA" id="ARBA00023136"/>
    </source>
</evidence>
<feature type="transmembrane region" description="Helical" evidence="5">
    <location>
        <begin position="80"/>
        <end position="98"/>
    </location>
</feature>
<feature type="transmembrane region" description="Helical" evidence="5">
    <location>
        <begin position="319"/>
        <end position="340"/>
    </location>
</feature>
<evidence type="ECO:0000256" key="5">
    <source>
        <dbReference type="SAM" id="Phobius"/>
    </source>
</evidence>
<name>A0A1V4AZF8_9PAST</name>
<evidence type="ECO:0000256" key="2">
    <source>
        <dbReference type="ARBA" id="ARBA00022692"/>
    </source>
</evidence>
<dbReference type="EMBL" id="UGHF01000001">
    <property type="protein sequence ID" value="STO60061.1"/>
    <property type="molecule type" value="Genomic_DNA"/>
</dbReference>
<comment type="subcellular location">
    <subcellularLocation>
        <location evidence="1">Membrane</location>
        <topology evidence="1">Multi-pass membrane protein</topology>
    </subcellularLocation>
</comment>
<dbReference type="InterPro" id="IPR002797">
    <property type="entry name" value="Polysacc_synth"/>
</dbReference>
<proteinExistence type="predicted"/>
<protein>
    <submittedName>
        <fullName evidence="6">Putative lipooligosaccharide flippase</fullName>
    </submittedName>
</protein>
<dbReference type="Pfam" id="PF01943">
    <property type="entry name" value="Polysacc_synt"/>
    <property type="match status" value="1"/>
</dbReference>
<dbReference type="AlphaFoldDB" id="A0A1V4AZF8"/>
<gene>
    <name evidence="6" type="ORF">NCTC1659_01331</name>
</gene>
<feature type="transmembrane region" description="Helical" evidence="5">
    <location>
        <begin position="278"/>
        <end position="299"/>
    </location>
</feature>
<feature type="transmembrane region" description="Helical" evidence="5">
    <location>
        <begin position="347"/>
        <end position="368"/>
    </location>
</feature>
<sequence length="401" mass="46461">MVIKDSVIYLIGELLSKLVPFLLLPYLSHKLGSEGYGLLSYYQTYLALFVIIIGLSQEGAVARYFYFYGKRALNNIVNTGYIYTSFIGGVIIVICYILNSEILIYVAVSAIFQSFINVQLVIRQCYRNAISYVAIQLSLALSLGVFTVLFLEFSDSFLVKKYILALVSSYILVWIISYIIYSKQILKRKYICSRYKLYFKYLLTFGFPLIFHQTSLFLKGQLDRLFIYHQFNEFDLGLYSMGFQISFVFSVLVHSLSKATLPYFYEGLKIKNINIKRIQKWVIISLLFIPLPSFIVYFIPKEFFSWLLGPDFYNVKYYISLFLITNSLSVPYLLLVNYLFYYAQNKLISCTSIFSTIIYILVLVIVLQLNDIEYIPYSGIAGAIANILLLYFITARLGMEK</sequence>
<organism evidence="6 7">
    <name type="scientific">Canicola haemoglobinophilus</name>
    <dbReference type="NCBI Taxonomy" id="733"/>
    <lineage>
        <taxon>Bacteria</taxon>
        <taxon>Pseudomonadati</taxon>
        <taxon>Pseudomonadota</taxon>
        <taxon>Gammaproteobacteria</taxon>
        <taxon>Pasteurellales</taxon>
        <taxon>Pasteurellaceae</taxon>
        <taxon>Canicola</taxon>
    </lineage>
</organism>
<evidence type="ECO:0000256" key="1">
    <source>
        <dbReference type="ARBA" id="ARBA00004141"/>
    </source>
</evidence>
<accession>A0A1V4AZF8</accession>
<evidence type="ECO:0000256" key="3">
    <source>
        <dbReference type="ARBA" id="ARBA00022989"/>
    </source>
</evidence>
<dbReference type="STRING" id="733.B0186_09235"/>
<feature type="transmembrane region" description="Helical" evidence="5">
    <location>
        <begin position="104"/>
        <end position="122"/>
    </location>
</feature>
<dbReference type="InterPro" id="IPR052556">
    <property type="entry name" value="PolySynth_Transporter"/>
</dbReference>
<keyword evidence="4 5" id="KW-0472">Membrane</keyword>
<dbReference type="RefSeq" id="WP_078219087.1">
    <property type="nucleotide sequence ID" value="NZ_MUXZ01000030.1"/>
</dbReference>
<dbReference type="PANTHER" id="PTHR43424">
    <property type="entry name" value="LOCUS PUTATIVE PROTEIN 1-RELATED"/>
    <property type="match status" value="1"/>
</dbReference>
<feature type="transmembrane region" description="Helical" evidence="5">
    <location>
        <begin position="201"/>
        <end position="218"/>
    </location>
</feature>
<evidence type="ECO:0000313" key="6">
    <source>
        <dbReference type="EMBL" id="STO60061.1"/>
    </source>
</evidence>